<sequence length="170" mass="19034">MNNLILIGFMGCGKTSVGFQLAKRLNFNFCDTDQIIEEKVKDTINHIFEIKGEEYFRKLETETIKGLIGKLNNTVLSVGGGLPIQTGNERLIRELGCVVYLKTSKDTIMQRLSGDTTRPLLAGDQDKRIEKLLSFRAPIYEAAAHLIVTTDGRLIHDIIDEIINRTGVLL</sequence>
<keyword evidence="2 7" id="KW-0808">Transferase</keyword>
<dbReference type="UniPathway" id="UPA00053">
    <property type="reaction ID" value="UER00088"/>
</dbReference>
<comment type="function">
    <text evidence="7">Catalyzes the specific phosphorylation of the 3-hydroxyl group of shikimic acid using ATP as a cosubstrate.</text>
</comment>
<comment type="subcellular location">
    <subcellularLocation>
        <location evidence="7">Cytoplasm</location>
    </subcellularLocation>
</comment>
<evidence type="ECO:0000256" key="7">
    <source>
        <dbReference type="HAMAP-Rule" id="MF_00109"/>
    </source>
</evidence>
<dbReference type="GO" id="GO:0004765">
    <property type="term" value="F:shikimate kinase activity"/>
    <property type="evidence" value="ECO:0007669"/>
    <property type="project" value="UniProtKB-UniRule"/>
</dbReference>
<gene>
    <name evidence="7" type="primary">aroK</name>
    <name evidence="8" type="ORF">Ana3638_14410</name>
</gene>
<evidence type="ECO:0000256" key="6">
    <source>
        <dbReference type="ARBA" id="ARBA00023141"/>
    </source>
</evidence>
<dbReference type="Gene3D" id="3.40.50.300">
    <property type="entry name" value="P-loop containing nucleotide triphosphate hydrolases"/>
    <property type="match status" value="1"/>
</dbReference>
<dbReference type="InterPro" id="IPR027417">
    <property type="entry name" value="P-loop_NTPase"/>
</dbReference>
<evidence type="ECO:0000313" key="8">
    <source>
        <dbReference type="EMBL" id="QHQ61821.1"/>
    </source>
</evidence>
<dbReference type="Pfam" id="PF01202">
    <property type="entry name" value="SKI"/>
    <property type="match status" value="1"/>
</dbReference>
<evidence type="ECO:0000313" key="9">
    <source>
        <dbReference type="Proteomes" id="UP000464314"/>
    </source>
</evidence>
<keyword evidence="9" id="KW-1185">Reference proteome</keyword>
<dbReference type="EMBL" id="CP048000">
    <property type="protein sequence ID" value="QHQ61821.1"/>
    <property type="molecule type" value="Genomic_DNA"/>
</dbReference>
<dbReference type="HAMAP" id="MF_00109">
    <property type="entry name" value="Shikimate_kinase"/>
    <property type="match status" value="1"/>
</dbReference>
<dbReference type="GO" id="GO:0009073">
    <property type="term" value="P:aromatic amino acid family biosynthetic process"/>
    <property type="evidence" value="ECO:0007669"/>
    <property type="project" value="UniProtKB-KW"/>
</dbReference>
<keyword evidence="1 7" id="KW-0028">Amino-acid biosynthesis</keyword>
<dbReference type="GO" id="GO:0005829">
    <property type="term" value="C:cytosol"/>
    <property type="evidence" value="ECO:0007669"/>
    <property type="project" value="TreeGrafter"/>
</dbReference>
<accession>A0A6P1TPK4</accession>
<evidence type="ECO:0000256" key="3">
    <source>
        <dbReference type="ARBA" id="ARBA00022741"/>
    </source>
</evidence>
<protein>
    <recommendedName>
        <fullName evidence="7">Shikimate kinase</fullName>
        <shortName evidence="7">SK</shortName>
        <ecNumber evidence="7">2.7.1.71</ecNumber>
    </recommendedName>
</protein>
<name>A0A6P1TPK4_9FIRM</name>
<comment type="pathway">
    <text evidence="7">Metabolic intermediate biosynthesis; chorismate biosynthesis; chorismate from D-erythrose 4-phosphate and phosphoenolpyruvate: step 5/7.</text>
</comment>
<feature type="binding site" evidence="7">
    <location>
        <begin position="11"/>
        <end position="16"/>
    </location>
    <ligand>
        <name>ATP</name>
        <dbReference type="ChEBI" id="CHEBI:30616"/>
    </ligand>
</feature>
<evidence type="ECO:0000256" key="2">
    <source>
        <dbReference type="ARBA" id="ARBA00022679"/>
    </source>
</evidence>
<comment type="catalytic activity">
    <reaction evidence="7">
        <text>shikimate + ATP = 3-phosphoshikimate + ADP + H(+)</text>
        <dbReference type="Rhea" id="RHEA:13121"/>
        <dbReference type="ChEBI" id="CHEBI:15378"/>
        <dbReference type="ChEBI" id="CHEBI:30616"/>
        <dbReference type="ChEBI" id="CHEBI:36208"/>
        <dbReference type="ChEBI" id="CHEBI:145989"/>
        <dbReference type="ChEBI" id="CHEBI:456216"/>
        <dbReference type="EC" id="2.7.1.71"/>
    </reaction>
</comment>
<feature type="binding site" evidence="7">
    <location>
        <position position="136"/>
    </location>
    <ligand>
        <name>substrate</name>
    </ligand>
</feature>
<keyword evidence="7" id="KW-0460">Magnesium</keyword>
<keyword evidence="6 7" id="KW-0057">Aromatic amino acid biosynthesis</keyword>
<dbReference type="PRINTS" id="PR01100">
    <property type="entry name" value="SHIKIMTKNASE"/>
</dbReference>
<feature type="binding site" evidence="7">
    <location>
        <position position="80"/>
    </location>
    <ligand>
        <name>substrate</name>
    </ligand>
</feature>
<dbReference type="GO" id="GO:0000287">
    <property type="term" value="F:magnesium ion binding"/>
    <property type="evidence" value="ECO:0007669"/>
    <property type="project" value="UniProtKB-UniRule"/>
</dbReference>
<organism evidence="8 9">
    <name type="scientific">Anaerocolumna sedimenticola</name>
    <dbReference type="NCBI Taxonomy" id="2696063"/>
    <lineage>
        <taxon>Bacteria</taxon>
        <taxon>Bacillati</taxon>
        <taxon>Bacillota</taxon>
        <taxon>Clostridia</taxon>
        <taxon>Lachnospirales</taxon>
        <taxon>Lachnospiraceae</taxon>
        <taxon>Anaerocolumna</taxon>
    </lineage>
</organism>
<dbReference type="EC" id="2.7.1.71" evidence="7"/>
<dbReference type="PANTHER" id="PTHR21087">
    <property type="entry name" value="SHIKIMATE KINASE"/>
    <property type="match status" value="1"/>
</dbReference>
<keyword evidence="3 7" id="KW-0547">Nucleotide-binding</keyword>
<keyword evidence="7" id="KW-0479">Metal-binding</keyword>
<comment type="similarity">
    <text evidence="7">Belongs to the shikimate kinase family.</text>
</comment>
<dbReference type="CDD" id="cd00464">
    <property type="entry name" value="SK"/>
    <property type="match status" value="1"/>
</dbReference>
<comment type="cofactor">
    <cofactor evidence="7">
        <name>Mg(2+)</name>
        <dbReference type="ChEBI" id="CHEBI:18420"/>
    </cofactor>
    <text evidence="7">Binds 1 Mg(2+) ion per subunit.</text>
</comment>
<dbReference type="GO" id="GO:0009423">
    <property type="term" value="P:chorismate biosynthetic process"/>
    <property type="evidence" value="ECO:0007669"/>
    <property type="project" value="UniProtKB-UniRule"/>
</dbReference>
<dbReference type="InterPro" id="IPR031322">
    <property type="entry name" value="Shikimate/glucono_kinase"/>
</dbReference>
<feature type="binding site" evidence="7">
    <location>
        <position position="33"/>
    </location>
    <ligand>
        <name>substrate</name>
    </ligand>
</feature>
<dbReference type="PANTHER" id="PTHR21087:SF16">
    <property type="entry name" value="SHIKIMATE KINASE 1, CHLOROPLASTIC"/>
    <property type="match status" value="1"/>
</dbReference>
<dbReference type="RefSeq" id="WP_161838646.1">
    <property type="nucleotide sequence ID" value="NZ_CP048000.1"/>
</dbReference>
<feature type="binding site" evidence="7">
    <location>
        <position position="57"/>
    </location>
    <ligand>
        <name>substrate</name>
    </ligand>
</feature>
<dbReference type="KEGG" id="anr:Ana3638_14410"/>
<evidence type="ECO:0000256" key="4">
    <source>
        <dbReference type="ARBA" id="ARBA00022777"/>
    </source>
</evidence>
<keyword evidence="7" id="KW-0963">Cytoplasm</keyword>
<feature type="binding site" evidence="7">
    <location>
        <position position="118"/>
    </location>
    <ligand>
        <name>ATP</name>
        <dbReference type="ChEBI" id="CHEBI:30616"/>
    </ligand>
</feature>
<dbReference type="AlphaFoldDB" id="A0A6P1TPK4"/>
<proteinExistence type="inferred from homology"/>
<evidence type="ECO:0000256" key="1">
    <source>
        <dbReference type="ARBA" id="ARBA00022605"/>
    </source>
</evidence>
<keyword evidence="5 7" id="KW-0067">ATP-binding</keyword>
<comment type="subunit">
    <text evidence="7">Monomer.</text>
</comment>
<feature type="binding site" evidence="7">
    <location>
        <position position="15"/>
    </location>
    <ligand>
        <name>Mg(2+)</name>
        <dbReference type="ChEBI" id="CHEBI:18420"/>
    </ligand>
</feature>
<dbReference type="SUPFAM" id="SSF52540">
    <property type="entry name" value="P-loop containing nucleoside triphosphate hydrolases"/>
    <property type="match status" value="1"/>
</dbReference>
<keyword evidence="4 7" id="KW-0418">Kinase</keyword>
<reference evidence="8 9" key="1">
    <citation type="submission" date="2020-01" db="EMBL/GenBank/DDBJ databases">
        <title>Genome analysis of Anaerocolumna sp. CBA3638.</title>
        <authorList>
            <person name="Kim J."/>
            <person name="Roh S.W."/>
        </authorList>
    </citation>
    <scope>NUCLEOTIDE SEQUENCE [LARGE SCALE GENOMIC DNA]</scope>
    <source>
        <strain evidence="8 9">CBA3638</strain>
    </source>
</reference>
<evidence type="ECO:0000256" key="5">
    <source>
        <dbReference type="ARBA" id="ARBA00022840"/>
    </source>
</evidence>
<dbReference type="GO" id="GO:0008652">
    <property type="term" value="P:amino acid biosynthetic process"/>
    <property type="evidence" value="ECO:0007669"/>
    <property type="project" value="UniProtKB-KW"/>
</dbReference>
<feature type="binding site" evidence="7">
    <location>
        <position position="153"/>
    </location>
    <ligand>
        <name>ATP</name>
        <dbReference type="ChEBI" id="CHEBI:30616"/>
    </ligand>
</feature>
<dbReference type="InterPro" id="IPR000623">
    <property type="entry name" value="Shikimate_kinase/TSH1"/>
</dbReference>
<dbReference type="GO" id="GO:0005524">
    <property type="term" value="F:ATP binding"/>
    <property type="evidence" value="ECO:0007669"/>
    <property type="project" value="UniProtKB-UniRule"/>
</dbReference>
<dbReference type="Proteomes" id="UP000464314">
    <property type="component" value="Chromosome"/>
</dbReference>